<dbReference type="Proteomes" id="UP000001055">
    <property type="component" value="Unassembled WGS sequence"/>
</dbReference>
<name>Q0UWA2_PHANO</name>
<dbReference type="RefSeq" id="XP_001794505.1">
    <property type="nucleotide sequence ID" value="XM_001794453.1"/>
</dbReference>
<dbReference type="GeneID" id="5971368"/>
<proteinExistence type="predicted"/>
<evidence type="ECO:0000313" key="3">
    <source>
        <dbReference type="Proteomes" id="UP000001055"/>
    </source>
</evidence>
<dbReference type="InParanoid" id="Q0UWA2"/>
<dbReference type="EMBL" id="CH445329">
    <property type="protein sequence ID" value="EAT89167.1"/>
    <property type="molecule type" value="Genomic_DNA"/>
</dbReference>
<dbReference type="KEGG" id="pno:SNOG_03962"/>
<reference evidence="3" key="1">
    <citation type="journal article" date="2007" name="Plant Cell">
        <title>Dothideomycete-plant interactions illuminated by genome sequencing and EST analysis of the wheat pathogen Stagonospora nodorum.</title>
        <authorList>
            <person name="Hane J.K."/>
            <person name="Lowe R.G."/>
            <person name="Solomon P.S."/>
            <person name="Tan K.C."/>
            <person name="Schoch C.L."/>
            <person name="Spatafora J.W."/>
            <person name="Crous P.W."/>
            <person name="Kodira C."/>
            <person name="Birren B.W."/>
            <person name="Galagan J.E."/>
            <person name="Torriani S.F."/>
            <person name="McDonald B.A."/>
            <person name="Oliver R.P."/>
        </authorList>
    </citation>
    <scope>NUCLEOTIDE SEQUENCE [LARGE SCALE GENOMIC DNA]</scope>
    <source>
        <strain evidence="3">SN15 / ATCC MYA-4574 / FGSC 10173</strain>
    </source>
</reference>
<feature type="compositionally biased region" description="Basic and acidic residues" evidence="1">
    <location>
        <begin position="11"/>
        <end position="21"/>
    </location>
</feature>
<gene>
    <name evidence="2" type="ORF">SNOG_03962</name>
</gene>
<accession>Q0UWA2</accession>
<evidence type="ECO:0000313" key="2">
    <source>
        <dbReference type="EMBL" id="EAT89167.1"/>
    </source>
</evidence>
<feature type="region of interest" description="Disordered" evidence="1">
    <location>
        <begin position="1"/>
        <end position="21"/>
    </location>
</feature>
<evidence type="ECO:0000256" key="1">
    <source>
        <dbReference type="SAM" id="MobiDB-lite"/>
    </source>
</evidence>
<organism evidence="2 3">
    <name type="scientific">Phaeosphaeria nodorum (strain SN15 / ATCC MYA-4574 / FGSC 10173)</name>
    <name type="common">Glume blotch fungus</name>
    <name type="synonym">Parastagonospora nodorum</name>
    <dbReference type="NCBI Taxonomy" id="321614"/>
    <lineage>
        <taxon>Eukaryota</taxon>
        <taxon>Fungi</taxon>
        <taxon>Dikarya</taxon>
        <taxon>Ascomycota</taxon>
        <taxon>Pezizomycotina</taxon>
        <taxon>Dothideomycetes</taxon>
        <taxon>Pleosporomycetidae</taxon>
        <taxon>Pleosporales</taxon>
        <taxon>Pleosporineae</taxon>
        <taxon>Phaeosphaeriaceae</taxon>
        <taxon>Parastagonospora</taxon>
    </lineage>
</organism>
<dbReference type="AlphaFoldDB" id="Q0UWA2"/>
<protein>
    <submittedName>
        <fullName evidence="2">Uncharacterized protein</fullName>
    </submittedName>
</protein>
<sequence length="77" mass="8766">MAASKPIGAGERAKSMPHTLEHARLWRGPMGRLKRPFDADRDETGAPHGFSFWSVWVRAFGRRSWGTKRCRTQEQVG</sequence>